<protein>
    <submittedName>
        <fullName evidence="2">Uncharacterized protein</fullName>
    </submittedName>
</protein>
<accession>A0ABN0TI05</accession>
<dbReference type="EMBL" id="BAAABU010000003">
    <property type="protein sequence ID" value="GAA0222209.1"/>
    <property type="molecule type" value="Genomic_DNA"/>
</dbReference>
<dbReference type="Proteomes" id="UP001500416">
    <property type="component" value="Unassembled WGS sequence"/>
</dbReference>
<feature type="region of interest" description="Disordered" evidence="1">
    <location>
        <begin position="93"/>
        <end position="135"/>
    </location>
</feature>
<dbReference type="RefSeq" id="WP_343933454.1">
    <property type="nucleotide sequence ID" value="NZ_BAAABU010000003.1"/>
</dbReference>
<sequence>MRAVVLSGPGPVENLALAATRVHGTVCFTGMLSDQWLVRDFHPIGYLPKGVRLTAYGGEAADLPAEVLQRYLDQVAAGEVNPGPTTVYRLEDIRAAPRRPGAQPARRQARRGALGGRGAPEMVPRRCRSGGGPFV</sequence>
<organism evidence="2 3">
    <name type="scientific">Saccharothrix mutabilis subsp. mutabilis</name>
    <dbReference type="NCBI Taxonomy" id="66855"/>
    <lineage>
        <taxon>Bacteria</taxon>
        <taxon>Bacillati</taxon>
        <taxon>Actinomycetota</taxon>
        <taxon>Actinomycetes</taxon>
        <taxon>Pseudonocardiales</taxon>
        <taxon>Pseudonocardiaceae</taxon>
        <taxon>Saccharothrix</taxon>
    </lineage>
</organism>
<proteinExistence type="predicted"/>
<keyword evidence="3" id="KW-1185">Reference proteome</keyword>
<evidence type="ECO:0000313" key="2">
    <source>
        <dbReference type="EMBL" id="GAA0222209.1"/>
    </source>
</evidence>
<gene>
    <name evidence="2" type="ORF">GCM10010492_20470</name>
</gene>
<name>A0ABN0TI05_9PSEU</name>
<reference evidence="2 3" key="1">
    <citation type="journal article" date="2019" name="Int. J. Syst. Evol. Microbiol.">
        <title>The Global Catalogue of Microorganisms (GCM) 10K type strain sequencing project: providing services to taxonomists for standard genome sequencing and annotation.</title>
        <authorList>
            <consortium name="The Broad Institute Genomics Platform"/>
            <consortium name="The Broad Institute Genome Sequencing Center for Infectious Disease"/>
            <person name="Wu L."/>
            <person name="Ma J."/>
        </authorList>
    </citation>
    <scope>NUCLEOTIDE SEQUENCE [LARGE SCALE GENOMIC DNA]</scope>
    <source>
        <strain evidence="2 3">JCM 3380</strain>
    </source>
</reference>
<comment type="caution">
    <text evidence="2">The sequence shown here is derived from an EMBL/GenBank/DDBJ whole genome shotgun (WGS) entry which is preliminary data.</text>
</comment>
<evidence type="ECO:0000256" key="1">
    <source>
        <dbReference type="SAM" id="MobiDB-lite"/>
    </source>
</evidence>
<evidence type="ECO:0000313" key="3">
    <source>
        <dbReference type="Proteomes" id="UP001500416"/>
    </source>
</evidence>